<gene>
    <name evidence="1" type="ORF">SDC9_154616</name>
</gene>
<accession>A0A645F0S6</accession>
<protein>
    <submittedName>
        <fullName evidence="1">Uncharacterized protein</fullName>
    </submittedName>
</protein>
<name>A0A645F0S6_9ZZZZ</name>
<dbReference type="AlphaFoldDB" id="A0A645F0S6"/>
<organism evidence="1">
    <name type="scientific">bioreactor metagenome</name>
    <dbReference type="NCBI Taxonomy" id="1076179"/>
    <lineage>
        <taxon>unclassified sequences</taxon>
        <taxon>metagenomes</taxon>
        <taxon>ecological metagenomes</taxon>
    </lineage>
</organism>
<sequence>MERPSKSIFDNKETPKITETDTSNGIVVDIVKSPDGSVLTRIQEDSSSTRYQIDGKELFI</sequence>
<dbReference type="EMBL" id="VSSQ01053314">
    <property type="protein sequence ID" value="MPN07350.1"/>
    <property type="molecule type" value="Genomic_DNA"/>
</dbReference>
<proteinExistence type="predicted"/>
<evidence type="ECO:0000313" key="1">
    <source>
        <dbReference type="EMBL" id="MPN07350.1"/>
    </source>
</evidence>
<comment type="caution">
    <text evidence="1">The sequence shown here is derived from an EMBL/GenBank/DDBJ whole genome shotgun (WGS) entry which is preliminary data.</text>
</comment>
<reference evidence="1" key="1">
    <citation type="submission" date="2019-08" db="EMBL/GenBank/DDBJ databases">
        <authorList>
            <person name="Kucharzyk K."/>
            <person name="Murdoch R.W."/>
            <person name="Higgins S."/>
            <person name="Loffler F."/>
        </authorList>
    </citation>
    <scope>NUCLEOTIDE SEQUENCE</scope>
</reference>